<keyword evidence="1" id="KW-0812">Transmembrane</keyword>
<keyword evidence="2" id="KW-0732">Signal</keyword>
<name>A0ABY7XI39_MICLT</name>
<feature type="transmembrane region" description="Helical" evidence="1">
    <location>
        <begin position="182"/>
        <end position="201"/>
    </location>
</feature>
<sequence length="210" mass="21572">MNPRRLLVTSATVVLLGGLLGSEAASAATTTEVIQGEVLRIVSIADWDAASTLIPGEPVQWSVDVSANAPEPAIVRLSMSAEGGAPLLVDIARCTVDWQPAGCAGETTSLKSAWAVPRTGEAELLLTFPTSDVAHLRLSVSLGVASTESTQLTVVAQAGQESIAAHPDGGLATTGSSAPATWLLVAAMLLIVLGSTVIGVVRRRDREEPT</sequence>
<dbReference type="EMBL" id="CP078075">
    <property type="protein sequence ID" value="WDM41756.1"/>
    <property type="molecule type" value="Genomic_DNA"/>
</dbReference>
<evidence type="ECO:0000256" key="2">
    <source>
        <dbReference type="SAM" id="SignalP"/>
    </source>
</evidence>
<evidence type="ECO:0000313" key="3">
    <source>
        <dbReference type="EMBL" id="WDM41756.1"/>
    </source>
</evidence>
<feature type="signal peptide" evidence="2">
    <location>
        <begin position="1"/>
        <end position="27"/>
    </location>
</feature>
<gene>
    <name evidence="3" type="ORF">KV395_00070</name>
</gene>
<feature type="chain" id="PRO_5046801521" description="LPXTG cell wall anchor domain-containing protein" evidence="2">
    <location>
        <begin position="28"/>
        <end position="210"/>
    </location>
</feature>
<evidence type="ECO:0000313" key="4">
    <source>
        <dbReference type="Proteomes" id="UP001215097"/>
    </source>
</evidence>
<keyword evidence="1" id="KW-0472">Membrane</keyword>
<dbReference type="RefSeq" id="WP_282215601.1">
    <property type="nucleotide sequence ID" value="NZ_BAAAUN010000001.1"/>
</dbReference>
<proteinExistence type="predicted"/>
<accession>A0ABY7XI39</accession>
<keyword evidence="1" id="KW-1133">Transmembrane helix</keyword>
<reference evidence="3 4" key="1">
    <citation type="submission" date="2021-06" db="EMBL/GenBank/DDBJ databases">
        <title>Genome-based taxonomic framework of Microbacterium strains isolated from marine environment, the description of four new species and reclassification of four preexisting species.</title>
        <authorList>
            <person name="Lee S.D."/>
            <person name="Kim S.-M."/>
            <person name="Byeon Y.-S."/>
            <person name="Yang H.L."/>
            <person name="Kim I.S."/>
        </authorList>
    </citation>
    <scope>NUCLEOTIDE SEQUENCE [LARGE SCALE GENOMIC DNA]</scope>
    <source>
        <strain evidence="3 4">KACC 14465</strain>
    </source>
</reference>
<dbReference type="Proteomes" id="UP001215097">
    <property type="component" value="Chromosome"/>
</dbReference>
<evidence type="ECO:0008006" key="5">
    <source>
        <dbReference type="Google" id="ProtNLM"/>
    </source>
</evidence>
<organism evidence="3 4">
    <name type="scientific">Microbacterium luteolum</name>
    <name type="common">Aureobacterium luteolum</name>
    <dbReference type="NCBI Taxonomy" id="69367"/>
    <lineage>
        <taxon>Bacteria</taxon>
        <taxon>Bacillati</taxon>
        <taxon>Actinomycetota</taxon>
        <taxon>Actinomycetes</taxon>
        <taxon>Micrococcales</taxon>
        <taxon>Microbacteriaceae</taxon>
        <taxon>Microbacterium</taxon>
    </lineage>
</organism>
<keyword evidence="4" id="KW-1185">Reference proteome</keyword>
<protein>
    <recommendedName>
        <fullName evidence="5">LPXTG cell wall anchor domain-containing protein</fullName>
    </recommendedName>
</protein>
<evidence type="ECO:0000256" key="1">
    <source>
        <dbReference type="SAM" id="Phobius"/>
    </source>
</evidence>